<dbReference type="InterPro" id="IPR029045">
    <property type="entry name" value="ClpP/crotonase-like_dom_sf"/>
</dbReference>
<dbReference type="InterPro" id="IPR001753">
    <property type="entry name" value="Enoyl-CoA_hydra/iso"/>
</dbReference>
<dbReference type="Proteomes" id="UP000799092">
    <property type="component" value="Unassembled WGS sequence"/>
</dbReference>
<dbReference type="Gene3D" id="1.10.12.10">
    <property type="entry name" value="Lyase 2-enoyl-coa Hydratase, Chain A, domain 2"/>
    <property type="match status" value="1"/>
</dbReference>
<gene>
    <name evidence="3" type="ORF">GH741_02245</name>
</gene>
<proteinExistence type="inferred from homology"/>
<dbReference type="PANTHER" id="PTHR11941:SF54">
    <property type="entry name" value="ENOYL-COA HYDRATASE, MITOCHONDRIAL"/>
    <property type="match status" value="1"/>
</dbReference>
<dbReference type="GO" id="GO:0006635">
    <property type="term" value="P:fatty acid beta-oxidation"/>
    <property type="evidence" value="ECO:0007669"/>
    <property type="project" value="TreeGrafter"/>
</dbReference>
<dbReference type="GO" id="GO:0016836">
    <property type="term" value="F:hydro-lyase activity"/>
    <property type="evidence" value="ECO:0007669"/>
    <property type="project" value="UniProtKB-ARBA"/>
</dbReference>
<name>A0A6A8DJI6_9BACI</name>
<keyword evidence="2" id="KW-0456">Lyase</keyword>
<dbReference type="FunFam" id="3.90.226.10:FF:000009">
    <property type="entry name" value="Carnitinyl-CoA dehydratase"/>
    <property type="match status" value="1"/>
</dbReference>
<dbReference type="SUPFAM" id="SSF52096">
    <property type="entry name" value="ClpP/crotonase"/>
    <property type="match status" value="1"/>
</dbReference>
<evidence type="ECO:0000313" key="4">
    <source>
        <dbReference type="Proteomes" id="UP000799092"/>
    </source>
</evidence>
<dbReference type="Pfam" id="PF00378">
    <property type="entry name" value="ECH_1"/>
    <property type="match status" value="1"/>
</dbReference>
<reference evidence="3" key="1">
    <citation type="submission" date="2019-11" db="EMBL/GenBank/DDBJ databases">
        <authorList>
            <person name="Li J."/>
        </authorList>
    </citation>
    <scope>NUCLEOTIDE SEQUENCE</scope>
    <source>
        <strain evidence="3">B6B</strain>
    </source>
</reference>
<organism evidence="3 4">
    <name type="scientific">Aquibacillus halophilus</name>
    <dbReference type="NCBI Taxonomy" id="930132"/>
    <lineage>
        <taxon>Bacteria</taxon>
        <taxon>Bacillati</taxon>
        <taxon>Bacillota</taxon>
        <taxon>Bacilli</taxon>
        <taxon>Bacillales</taxon>
        <taxon>Bacillaceae</taxon>
        <taxon>Aquibacillus</taxon>
    </lineage>
</organism>
<dbReference type="AlphaFoldDB" id="A0A6A8DJI6"/>
<dbReference type="Gene3D" id="3.90.226.10">
    <property type="entry name" value="2-enoyl-CoA Hydratase, Chain A, domain 1"/>
    <property type="match status" value="1"/>
</dbReference>
<dbReference type="PANTHER" id="PTHR11941">
    <property type="entry name" value="ENOYL-COA HYDRATASE-RELATED"/>
    <property type="match status" value="1"/>
</dbReference>
<accession>A0A6A8DJI6</accession>
<comment type="similarity">
    <text evidence="1">Belongs to the enoyl-CoA hydratase/isomerase family.</text>
</comment>
<dbReference type="FunFam" id="1.10.12.10:FF:000001">
    <property type="entry name" value="Probable enoyl-CoA hydratase, mitochondrial"/>
    <property type="match status" value="1"/>
</dbReference>
<evidence type="ECO:0000256" key="1">
    <source>
        <dbReference type="ARBA" id="ARBA00005254"/>
    </source>
</evidence>
<evidence type="ECO:0000313" key="3">
    <source>
        <dbReference type="EMBL" id="MRH41492.1"/>
    </source>
</evidence>
<keyword evidence="4" id="KW-1185">Reference proteome</keyword>
<evidence type="ECO:0000256" key="2">
    <source>
        <dbReference type="ARBA" id="ARBA00023239"/>
    </source>
</evidence>
<dbReference type="CDD" id="cd06558">
    <property type="entry name" value="crotonase-like"/>
    <property type="match status" value="1"/>
</dbReference>
<sequence length="260" mass="28408">MMSELITVKIEDGVAIITIDHPPLNVLNKKVQQELVETFSMLKEDKEVVCVILETAGDKAFIAGADIKEFPSMFGDSNMLENVMEMHDLMNEIDQFPKPTIVVLDGVTFGGGCELALAFDIRIAEEQATIALPEVKLGIFPGAGGTQRLPRLIGEARAKEMMFTGEAVGATEAERIGLVNRVTPTGEGLASARTLAAQITNKSLQSLSRIKKAVDEGMDTTLEVGIQREAELFTEIFQTEDVLEGISAFIEKRKPVFKHK</sequence>
<dbReference type="EMBL" id="WJNG01000002">
    <property type="protein sequence ID" value="MRH41492.1"/>
    <property type="molecule type" value="Genomic_DNA"/>
</dbReference>
<comment type="caution">
    <text evidence="3">The sequence shown here is derived from an EMBL/GenBank/DDBJ whole genome shotgun (WGS) entry which is preliminary data.</text>
</comment>
<dbReference type="InterPro" id="IPR014748">
    <property type="entry name" value="Enoyl-CoA_hydra_C"/>
</dbReference>
<protein>
    <submittedName>
        <fullName evidence="3">Enoyl-CoA hydratase</fullName>
    </submittedName>
</protein>